<organism evidence="1 2">
    <name type="scientific">Prunus yedoensis var. nudiflora</name>
    <dbReference type="NCBI Taxonomy" id="2094558"/>
    <lineage>
        <taxon>Eukaryota</taxon>
        <taxon>Viridiplantae</taxon>
        <taxon>Streptophyta</taxon>
        <taxon>Embryophyta</taxon>
        <taxon>Tracheophyta</taxon>
        <taxon>Spermatophyta</taxon>
        <taxon>Magnoliopsida</taxon>
        <taxon>eudicotyledons</taxon>
        <taxon>Gunneridae</taxon>
        <taxon>Pentapetalae</taxon>
        <taxon>rosids</taxon>
        <taxon>fabids</taxon>
        <taxon>Rosales</taxon>
        <taxon>Rosaceae</taxon>
        <taxon>Amygdaloideae</taxon>
        <taxon>Amygdaleae</taxon>
        <taxon>Prunus</taxon>
    </lineage>
</organism>
<reference evidence="1 2" key="1">
    <citation type="submission" date="2018-02" db="EMBL/GenBank/DDBJ databases">
        <title>Draft genome of wild Prunus yedoensis var. nudiflora.</title>
        <authorList>
            <person name="Baek S."/>
            <person name="Kim J.-H."/>
            <person name="Choi K."/>
            <person name="Kim G.-B."/>
            <person name="Cho A."/>
            <person name="Jang H."/>
            <person name="Shin C.-H."/>
            <person name="Yu H.-J."/>
            <person name="Mun J.-H."/>
        </authorList>
    </citation>
    <scope>NUCLEOTIDE SEQUENCE [LARGE SCALE GENOMIC DNA]</scope>
    <source>
        <strain evidence="2">cv. Jeju island</strain>
        <tissue evidence="1">Leaf</tissue>
    </source>
</reference>
<dbReference type="EMBL" id="PJQY01002947">
    <property type="protein sequence ID" value="PQM41557.1"/>
    <property type="molecule type" value="Genomic_DNA"/>
</dbReference>
<evidence type="ECO:0000313" key="2">
    <source>
        <dbReference type="Proteomes" id="UP000250321"/>
    </source>
</evidence>
<name>A0A314UVK9_PRUYE</name>
<evidence type="ECO:0000313" key="1">
    <source>
        <dbReference type="EMBL" id="PQM41557.1"/>
    </source>
</evidence>
<dbReference type="Proteomes" id="UP000250321">
    <property type="component" value="Unassembled WGS sequence"/>
</dbReference>
<comment type="caution">
    <text evidence="1">The sequence shown here is derived from an EMBL/GenBank/DDBJ whole genome shotgun (WGS) entry which is preliminary data.</text>
</comment>
<accession>A0A314UVK9</accession>
<keyword evidence="2" id="KW-1185">Reference proteome</keyword>
<dbReference type="AlphaFoldDB" id="A0A314UVK9"/>
<protein>
    <submittedName>
        <fullName evidence="1">Uncharacterized protein</fullName>
    </submittedName>
</protein>
<gene>
    <name evidence="1" type="ORF">Pyn_33782</name>
</gene>
<sequence>MVASSALVQSHKIRGFGYSKLLPAAASEGSFPFSPIFFLLFLPPSMAKSDEGKKVGAPAGLRDGIPPCVLISFGSLKDFCLELAPKPPSSPFTCGPPTFLCGFVFKLSARSDAAFLF</sequence>
<proteinExistence type="predicted"/>